<feature type="region of interest" description="Disordered" evidence="1">
    <location>
        <begin position="1"/>
        <end position="52"/>
    </location>
</feature>
<proteinExistence type="predicted"/>
<feature type="compositionally biased region" description="Low complexity" evidence="1">
    <location>
        <begin position="97"/>
        <end position="110"/>
    </location>
</feature>
<dbReference type="EMBL" id="CADCTL010000022">
    <property type="protein sequence ID" value="CAA9214777.1"/>
    <property type="molecule type" value="Genomic_DNA"/>
</dbReference>
<accession>A0A6J4H7D3</accession>
<feature type="non-terminal residue" evidence="2">
    <location>
        <position position="195"/>
    </location>
</feature>
<feature type="compositionally biased region" description="Low complexity" evidence="1">
    <location>
        <begin position="80"/>
        <end position="89"/>
    </location>
</feature>
<sequence>AAPPVRLPLLRRGRRGVRPARGHPRGASGPWPCGPGPGRGAGPGRGRRPAALVHPARADRRNLRWRVLGRGALRPRRAPPARLGVPRPLHGGGDAHGPAPLRRAAHGGAAARRDRGLPGGQRLPRAGNQRGAGAGFAARVARQPAHVRHGRGRAVAGARLDRHGALGRGDAGGWRRALPQGRLRAPGLRPGAALV</sequence>
<evidence type="ECO:0000256" key="1">
    <source>
        <dbReference type="SAM" id="MobiDB-lite"/>
    </source>
</evidence>
<protein>
    <submittedName>
        <fullName evidence="2">Uncharacterized protein</fullName>
    </submittedName>
</protein>
<name>A0A6J4H7D3_9PROT</name>
<organism evidence="2">
    <name type="scientific">uncultured Acetobacteraceae bacterium</name>
    <dbReference type="NCBI Taxonomy" id="169975"/>
    <lineage>
        <taxon>Bacteria</taxon>
        <taxon>Pseudomonadati</taxon>
        <taxon>Pseudomonadota</taxon>
        <taxon>Alphaproteobacteria</taxon>
        <taxon>Acetobacterales</taxon>
        <taxon>Acetobacteraceae</taxon>
        <taxon>environmental samples</taxon>
    </lineage>
</organism>
<dbReference type="AlphaFoldDB" id="A0A6J4H7D3"/>
<feature type="region of interest" description="Disordered" evidence="1">
    <location>
        <begin position="76"/>
        <end position="133"/>
    </location>
</feature>
<gene>
    <name evidence="2" type="ORF">AVDCRST_MAG04-320</name>
</gene>
<feature type="compositionally biased region" description="Basic residues" evidence="1">
    <location>
        <begin position="9"/>
        <end position="24"/>
    </location>
</feature>
<evidence type="ECO:0000313" key="2">
    <source>
        <dbReference type="EMBL" id="CAA9214777.1"/>
    </source>
</evidence>
<feature type="non-terminal residue" evidence="2">
    <location>
        <position position="1"/>
    </location>
</feature>
<reference evidence="2" key="1">
    <citation type="submission" date="2020-02" db="EMBL/GenBank/DDBJ databases">
        <authorList>
            <person name="Meier V. D."/>
        </authorList>
    </citation>
    <scope>NUCLEOTIDE SEQUENCE</scope>
    <source>
        <strain evidence="2">AVDCRST_MAG04</strain>
    </source>
</reference>